<evidence type="ECO:0000256" key="8">
    <source>
        <dbReference type="ARBA" id="ARBA00023136"/>
    </source>
</evidence>
<evidence type="ECO:0000256" key="6">
    <source>
        <dbReference type="ARBA" id="ARBA00023065"/>
    </source>
</evidence>
<gene>
    <name evidence="16" type="ORF">EA58_20015</name>
</gene>
<dbReference type="InterPro" id="IPR000531">
    <property type="entry name" value="Beta-barrel_TonB"/>
</dbReference>
<keyword evidence="17" id="KW-1185">Reference proteome</keyword>
<keyword evidence="8 10" id="KW-0472">Membrane</keyword>
<dbReference type="PANTHER" id="PTHR30069">
    <property type="entry name" value="TONB-DEPENDENT OUTER MEMBRANE RECEPTOR"/>
    <property type="match status" value="1"/>
</dbReference>
<dbReference type="PROSITE" id="PS00430">
    <property type="entry name" value="TONB_DEPENDENT_REC_1"/>
    <property type="match status" value="1"/>
</dbReference>
<dbReference type="InterPro" id="IPR010916">
    <property type="entry name" value="TonB_box_CS"/>
</dbReference>
<keyword evidence="2 10" id="KW-0813">Transport</keyword>
<keyword evidence="6" id="KW-0406">Ion transport</keyword>
<dbReference type="InterPro" id="IPR012910">
    <property type="entry name" value="Plug_dom"/>
</dbReference>
<keyword evidence="4 10" id="KW-0812">Transmembrane</keyword>
<dbReference type="Proteomes" id="UP000027192">
    <property type="component" value="Unassembled WGS sequence"/>
</dbReference>
<feature type="domain" description="TonB-dependent receptor-like beta-barrel" evidence="14">
    <location>
        <begin position="185"/>
        <end position="625"/>
    </location>
</feature>
<comment type="similarity">
    <text evidence="10 12">Belongs to the TonB-dependent receptor family.</text>
</comment>
<feature type="domain" description="TonB-dependent receptor plug" evidence="15">
    <location>
        <begin position="47"/>
        <end position="156"/>
    </location>
</feature>
<dbReference type="PANTHER" id="PTHR30069:SF53">
    <property type="entry name" value="COLICIN I RECEPTOR-RELATED"/>
    <property type="match status" value="1"/>
</dbReference>
<dbReference type="InterPro" id="IPR039426">
    <property type="entry name" value="TonB-dep_rcpt-like"/>
</dbReference>
<name>A0A066RHZ1_9GAMM</name>
<evidence type="ECO:0000256" key="10">
    <source>
        <dbReference type="PROSITE-ProRule" id="PRU01360"/>
    </source>
</evidence>
<dbReference type="RefSeq" id="WP_036756649.1">
    <property type="nucleotide sequence ID" value="NZ_JAGSGC010000007.1"/>
</dbReference>
<dbReference type="STRING" id="1654360.EA58_20015"/>
<dbReference type="OrthoDB" id="9764669at2"/>
<evidence type="ECO:0000256" key="7">
    <source>
        <dbReference type="ARBA" id="ARBA00023077"/>
    </source>
</evidence>
<dbReference type="Pfam" id="PF07715">
    <property type="entry name" value="Plug"/>
    <property type="match status" value="1"/>
</dbReference>
<dbReference type="Gene3D" id="2.170.130.10">
    <property type="entry name" value="TonB-dependent receptor, plug domain"/>
    <property type="match status" value="1"/>
</dbReference>
<feature type="chain" id="PRO_5001629416" evidence="13">
    <location>
        <begin position="26"/>
        <end position="652"/>
    </location>
</feature>
<comment type="subcellular location">
    <subcellularLocation>
        <location evidence="1 10">Cell outer membrane</location>
        <topology evidence="1 10">Multi-pass membrane protein</topology>
    </subcellularLocation>
</comment>
<evidence type="ECO:0000259" key="14">
    <source>
        <dbReference type="Pfam" id="PF00593"/>
    </source>
</evidence>
<dbReference type="GO" id="GO:0015344">
    <property type="term" value="F:siderophore uptake transmembrane transporter activity"/>
    <property type="evidence" value="ECO:0007669"/>
    <property type="project" value="TreeGrafter"/>
</dbReference>
<keyword evidence="7 11" id="KW-0798">TonB box</keyword>
<reference evidence="16 17" key="1">
    <citation type="submission" date="2014-04" db="EMBL/GenBank/DDBJ databases">
        <title>Draft genome sequence of Photobacterium halotolerans S2753: a solonamide, ngercheumicin and holomycin producer.</title>
        <authorList>
            <person name="Machado H.R."/>
            <person name="Gram L."/>
        </authorList>
    </citation>
    <scope>NUCLEOTIDE SEQUENCE [LARGE SCALE GENOMIC DNA]</scope>
    <source>
        <strain evidence="16 17">S2753</strain>
    </source>
</reference>
<dbReference type="GO" id="GO:0044718">
    <property type="term" value="P:siderophore transmembrane transport"/>
    <property type="evidence" value="ECO:0007669"/>
    <property type="project" value="TreeGrafter"/>
</dbReference>
<dbReference type="Pfam" id="PF00593">
    <property type="entry name" value="TonB_dep_Rec_b-barrel"/>
    <property type="match status" value="1"/>
</dbReference>
<evidence type="ECO:0000256" key="4">
    <source>
        <dbReference type="ARBA" id="ARBA00022692"/>
    </source>
</evidence>
<accession>A0A066RHZ1</accession>
<evidence type="ECO:0000256" key="13">
    <source>
        <dbReference type="SAM" id="SignalP"/>
    </source>
</evidence>
<keyword evidence="9 10" id="KW-0998">Cell outer membrane</keyword>
<evidence type="ECO:0000256" key="9">
    <source>
        <dbReference type="ARBA" id="ARBA00023237"/>
    </source>
</evidence>
<evidence type="ECO:0000256" key="5">
    <source>
        <dbReference type="ARBA" id="ARBA00022729"/>
    </source>
</evidence>
<evidence type="ECO:0000313" key="17">
    <source>
        <dbReference type="Proteomes" id="UP000027192"/>
    </source>
</evidence>
<evidence type="ECO:0000256" key="1">
    <source>
        <dbReference type="ARBA" id="ARBA00004571"/>
    </source>
</evidence>
<evidence type="ECO:0000256" key="11">
    <source>
        <dbReference type="PROSITE-ProRule" id="PRU10143"/>
    </source>
</evidence>
<keyword evidence="5 13" id="KW-0732">Signal</keyword>
<dbReference type="Gene3D" id="2.40.170.20">
    <property type="entry name" value="TonB-dependent receptor, beta-barrel domain"/>
    <property type="match status" value="1"/>
</dbReference>
<evidence type="ECO:0000313" key="16">
    <source>
        <dbReference type="EMBL" id="KDM89944.1"/>
    </source>
</evidence>
<dbReference type="NCBIfam" id="NF010010">
    <property type="entry name" value="PRK13483.1"/>
    <property type="match status" value="1"/>
</dbReference>
<organism evidence="16 17">
    <name type="scientific">Photobacterium galatheae</name>
    <dbReference type="NCBI Taxonomy" id="1654360"/>
    <lineage>
        <taxon>Bacteria</taxon>
        <taxon>Pseudomonadati</taxon>
        <taxon>Pseudomonadota</taxon>
        <taxon>Gammaproteobacteria</taxon>
        <taxon>Vibrionales</taxon>
        <taxon>Vibrionaceae</taxon>
        <taxon>Photobacterium</taxon>
    </lineage>
</organism>
<evidence type="ECO:0000259" key="15">
    <source>
        <dbReference type="Pfam" id="PF07715"/>
    </source>
</evidence>
<dbReference type="PROSITE" id="PS52016">
    <property type="entry name" value="TONB_DEPENDENT_REC_3"/>
    <property type="match status" value="1"/>
</dbReference>
<protein>
    <submittedName>
        <fullName evidence="16">Outer membrane siderophore receptor</fullName>
    </submittedName>
</protein>
<dbReference type="AlphaFoldDB" id="A0A066RHZ1"/>
<dbReference type="CDD" id="cd01347">
    <property type="entry name" value="ligand_gated_channel"/>
    <property type="match status" value="1"/>
</dbReference>
<keyword evidence="3 10" id="KW-1134">Transmembrane beta strand</keyword>
<proteinExistence type="inferred from homology"/>
<dbReference type="InterPro" id="IPR036942">
    <property type="entry name" value="Beta-barrel_TonB_sf"/>
</dbReference>
<sequence length="652" mass="72433">MSSRIPVFLPVSLAVAAAISSSVQAQEQNAFTETMVVTASGFEQVQTDAPASISVITRDDLEKRYYRDLTDALRDVPGVVVTGGGGNTDISIRGMGAKYTLILVDGKRQTSRQTRPNSDSSGIEQGWVPPLQAIERIEVIRGPMSTLYGSDAIGGVINIITRKFDQTWSGNVQLDTIFQENRQSGDQNSANFFLNGPLGSDKLGMQLYGQVTQRDEDEIPHGFEDKDLRSVTSKLLYSLNDSHQLILELGASEQNRTGTVGKSVPTEGCRGGCEDSEDEYRRTYAAITHQGNWGFATSTTDVQREMNKNYSRQIEEVNTLVKSSWVIPVSNHLLVTGAEFNDAELDDKTTNQVSDRTHISNQQWAVFLEDEWRLSDSFSLTLGGRVDDDDNFGSHFSPRAYGVWRATDDWTFKGGVSTGYRSPTLRDITPDWGRVSRGGNIYGNPDLKPETSVNTELSMIYSSLDNTVFSLTVFYNQFEDKITRVACPASICTDGPNQFGADPTYQVNIDEATTQGVELSYGMYLTESLQANASYTYTDSEQKSGEYKGRPLNQLPVHLATLGTDWQATDKLNQWLKVTYRGKENDPVTTPSSSTITEPAYTFVDLGIGYQLTDQAKLKAAIYNVFDKEVTYEDHEYIEDGRRYWLGLDIAF</sequence>
<evidence type="ECO:0000256" key="12">
    <source>
        <dbReference type="RuleBase" id="RU003357"/>
    </source>
</evidence>
<dbReference type="EMBL" id="JMIB01000040">
    <property type="protein sequence ID" value="KDM89944.1"/>
    <property type="molecule type" value="Genomic_DNA"/>
</dbReference>
<dbReference type="GO" id="GO:0009279">
    <property type="term" value="C:cell outer membrane"/>
    <property type="evidence" value="ECO:0007669"/>
    <property type="project" value="UniProtKB-SubCell"/>
</dbReference>
<evidence type="ECO:0000256" key="2">
    <source>
        <dbReference type="ARBA" id="ARBA00022448"/>
    </source>
</evidence>
<dbReference type="SUPFAM" id="SSF56935">
    <property type="entry name" value="Porins"/>
    <property type="match status" value="1"/>
</dbReference>
<dbReference type="InterPro" id="IPR037066">
    <property type="entry name" value="Plug_dom_sf"/>
</dbReference>
<feature type="short sequence motif" description="TonB box" evidence="11">
    <location>
        <begin position="34"/>
        <end position="40"/>
    </location>
</feature>
<evidence type="ECO:0000256" key="3">
    <source>
        <dbReference type="ARBA" id="ARBA00022452"/>
    </source>
</evidence>
<keyword evidence="16" id="KW-0675">Receptor</keyword>
<comment type="caution">
    <text evidence="16">The sequence shown here is derived from an EMBL/GenBank/DDBJ whole genome shotgun (WGS) entry which is preliminary data.</text>
</comment>
<feature type="signal peptide" evidence="13">
    <location>
        <begin position="1"/>
        <end position="25"/>
    </location>
</feature>